<comment type="caution">
    <text evidence="1">The sequence shown here is derived from an EMBL/GenBank/DDBJ whole genome shotgun (WGS) entry which is preliminary data.</text>
</comment>
<reference evidence="2" key="1">
    <citation type="journal article" date="2019" name="Int. J. Syst. Evol. Microbiol.">
        <title>The Global Catalogue of Microorganisms (GCM) 10K type strain sequencing project: providing services to taxonomists for standard genome sequencing and annotation.</title>
        <authorList>
            <consortium name="The Broad Institute Genomics Platform"/>
            <consortium name="The Broad Institute Genome Sequencing Center for Infectious Disease"/>
            <person name="Wu L."/>
            <person name="Ma J."/>
        </authorList>
    </citation>
    <scope>NUCLEOTIDE SEQUENCE [LARGE SCALE GENOMIC DNA]</scope>
    <source>
        <strain evidence="2">JCM 17326</strain>
    </source>
</reference>
<keyword evidence="2" id="KW-1185">Reference proteome</keyword>
<evidence type="ECO:0000313" key="1">
    <source>
        <dbReference type="EMBL" id="GAA3590504.1"/>
    </source>
</evidence>
<organism evidence="1 2">
    <name type="scientific">Nonomuraea rosea</name>
    <dbReference type="NCBI Taxonomy" id="638574"/>
    <lineage>
        <taxon>Bacteria</taxon>
        <taxon>Bacillati</taxon>
        <taxon>Actinomycetota</taxon>
        <taxon>Actinomycetes</taxon>
        <taxon>Streptosporangiales</taxon>
        <taxon>Streptosporangiaceae</taxon>
        <taxon>Nonomuraea</taxon>
    </lineage>
</organism>
<gene>
    <name evidence="1" type="ORF">GCM10022419_086410</name>
</gene>
<evidence type="ECO:0000313" key="2">
    <source>
        <dbReference type="Proteomes" id="UP001500630"/>
    </source>
</evidence>
<sequence length="70" mass="7855">MGPDYAWSICREGTGEQQVGVVWIKRSNGSFYDTDWSGDWAGRAQMSLMEINSAAHTCCRVGGIIRRNRD</sequence>
<proteinExistence type="predicted"/>
<name>A0ABP6YUE8_9ACTN</name>
<dbReference type="EMBL" id="BAABDQ010000025">
    <property type="protein sequence ID" value="GAA3590504.1"/>
    <property type="molecule type" value="Genomic_DNA"/>
</dbReference>
<protein>
    <submittedName>
        <fullName evidence="1">Uncharacterized protein</fullName>
    </submittedName>
</protein>
<dbReference type="Proteomes" id="UP001500630">
    <property type="component" value="Unassembled WGS sequence"/>
</dbReference>
<accession>A0ABP6YUE8</accession>